<feature type="non-terminal residue" evidence="5">
    <location>
        <position position="1"/>
    </location>
</feature>
<evidence type="ECO:0000256" key="3">
    <source>
        <dbReference type="ARBA" id="ARBA00022833"/>
    </source>
</evidence>
<proteinExistence type="predicted"/>
<keyword evidence="6" id="KW-1185">Reference proteome</keyword>
<organism evidence="5 6">
    <name type="scientific">Trifolium medium</name>
    <dbReference type="NCBI Taxonomy" id="97028"/>
    <lineage>
        <taxon>Eukaryota</taxon>
        <taxon>Viridiplantae</taxon>
        <taxon>Streptophyta</taxon>
        <taxon>Embryophyta</taxon>
        <taxon>Tracheophyta</taxon>
        <taxon>Spermatophyta</taxon>
        <taxon>Magnoliopsida</taxon>
        <taxon>eudicotyledons</taxon>
        <taxon>Gunneridae</taxon>
        <taxon>Pentapetalae</taxon>
        <taxon>rosids</taxon>
        <taxon>fabids</taxon>
        <taxon>Fabales</taxon>
        <taxon>Fabaceae</taxon>
        <taxon>Papilionoideae</taxon>
        <taxon>50 kb inversion clade</taxon>
        <taxon>NPAAA clade</taxon>
        <taxon>Hologalegina</taxon>
        <taxon>IRL clade</taxon>
        <taxon>Trifolieae</taxon>
        <taxon>Trifolium</taxon>
    </lineage>
</organism>
<dbReference type="Gene3D" id="3.30.40.10">
    <property type="entry name" value="Zinc/RING finger domain, C3HC4 (zinc finger)"/>
    <property type="match status" value="1"/>
</dbReference>
<evidence type="ECO:0000313" key="5">
    <source>
        <dbReference type="EMBL" id="MCI13975.1"/>
    </source>
</evidence>
<comment type="caution">
    <text evidence="5">The sequence shown here is derived from an EMBL/GenBank/DDBJ whole genome shotgun (WGS) entry which is preliminary data.</text>
</comment>
<evidence type="ECO:0000313" key="6">
    <source>
        <dbReference type="Proteomes" id="UP000265520"/>
    </source>
</evidence>
<protein>
    <recommendedName>
        <fullName evidence="4">RING-CH-type domain-containing protein</fullName>
    </recommendedName>
</protein>
<dbReference type="AlphaFoldDB" id="A0A392PSS8"/>
<evidence type="ECO:0000256" key="1">
    <source>
        <dbReference type="ARBA" id="ARBA00022723"/>
    </source>
</evidence>
<dbReference type="GO" id="GO:0008270">
    <property type="term" value="F:zinc ion binding"/>
    <property type="evidence" value="ECO:0007669"/>
    <property type="project" value="UniProtKB-KW"/>
</dbReference>
<dbReference type="SUPFAM" id="SSF57850">
    <property type="entry name" value="RING/U-box"/>
    <property type="match status" value="1"/>
</dbReference>
<evidence type="ECO:0000259" key="4">
    <source>
        <dbReference type="SMART" id="SM00744"/>
    </source>
</evidence>
<dbReference type="InterPro" id="IPR011016">
    <property type="entry name" value="Znf_RING-CH"/>
</dbReference>
<dbReference type="Proteomes" id="UP000265520">
    <property type="component" value="Unassembled WGS sequence"/>
</dbReference>
<keyword evidence="1" id="KW-0479">Metal-binding</keyword>
<dbReference type="PANTHER" id="PTHR46214">
    <property type="entry name" value="ZINC FINGER, RING-CH-TYPE"/>
    <property type="match status" value="1"/>
</dbReference>
<dbReference type="InterPro" id="IPR013083">
    <property type="entry name" value="Znf_RING/FYVE/PHD"/>
</dbReference>
<name>A0A392PSS8_9FABA</name>
<dbReference type="PANTHER" id="PTHR46214:SF17">
    <property type="entry name" value="E3 UBIQUITIN-PROTEIN LIGASE MARCH-RELATED"/>
    <property type="match status" value="1"/>
</dbReference>
<evidence type="ECO:0000256" key="2">
    <source>
        <dbReference type="ARBA" id="ARBA00022771"/>
    </source>
</evidence>
<dbReference type="EMBL" id="LXQA010090418">
    <property type="protein sequence ID" value="MCI13975.1"/>
    <property type="molecule type" value="Genomic_DNA"/>
</dbReference>
<sequence length="66" mass="7241">AVGTPNSVNDNDKTGLIMLGCACKDELGIAHRHCAEAWFKIKGNRDLYGLLGPIWFEKIVSLDVLI</sequence>
<accession>A0A392PSS8</accession>
<dbReference type="SMART" id="SM00744">
    <property type="entry name" value="RINGv"/>
    <property type="match status" value="1"/>
</dbReference>
<reference evidence="5 6" key="1">
    <citation type="journal article" date="2018" name="Front. Plant Sci.">
        <title>Red Clover (Trifolium pratense) and Zigzag Clover (T. medium) - A Picture of Genomic Similarities and Differences.</title>
        <authorList>
            <person name="Dluhosova J."/>
            <person name="Istvanek J."/>
            <person name="Nedelnik J."/>
            <person name="Repkova J."/>
        </authorList>
    </citation>
    <scope>NUCLEOTIDE SEQUENCE [LARGE SCALE GENOMIC DNA]</scope>
    <source>
        <strain evidence="6">cv. 10/8</strain>
        <tissue evidence="5">Leaf</tissue>
    </source>
</reference>
<keyword evidence="3" id="KW-0862">Zinc</keyword>
<keyword evidence="2" id="KW-0863">Zinc-finger</keyword>
<feature type="domain" description="RING-CH-type" evidence="4">
    <location>
        <begin position="9"/>
        <end position="45"/>
    </location>
</feature>
<dbReference type="Pfam" id="PF12906">
    <property type="entry name" value="RINGv"/>
    <property type="match status" value="1"/>
</dbReference>